<organism evidence="1">
    <name type="scientific">Minutocellus polymorphus</name>
    <dbReference type="NCBI Taxonomy" id="265543"/>
    <lineage>
        <taxon>Eukaryota</taxon>
        <taxon>Sar</taxon>
        <taxon>Stramenopiles</taxon>
        <taxon>Ochrophyta</taxon>
        <taxon>Bacillariophyta</taxon>
        <taxon>Mediophyceae</taxon>
        <taxon>Cymatosirophycidae</taxon>
        <taxon>Cymatosirales</taxon>
        <taxon>Cymatosiraceae</taxon>
        <taxon>Minutocellus</taxon>
    </lineage>
</organism>
<sequence>MTTKEASFTETLNAEAAVLKKRWSEQLKTVGESDDAKDSPTLAKRLTVAGNCWGDCAEVEALNAACAKGITGLKGDSAICQAATRYFALCKERDEWCQDPTEH</sequence>
<reference evidence="1" key="1">
    <citation type="submission" date="2021-01" db="EMBL/GenBank/DDBJ databases">
        <authorList>
            <person name="Corre E."/>
            <person name="Pelletier E."/>
            <person name="Niang G."/>
            <person name="Scheremetjew M."/>
            <person name="Finn R."/>
            <person name="Kale V."/>
            <person name="Holt S."/>
            <person name="Cochrane G."/>
            <person name="Meng A."/>
            <person name="Brown T."/>
            <person name="Cohen L."/>
        </authorList>
    </citation>
    <scope>NUCLEOTIDE SEQUENCE</scope>
    <source>
        <strain evidence="1">CCMP3303</strain>
    </source>
</reference>
<dbReference type="AlphaFoldDB" id="A0A7S0AY15"/>
<accession>A0A7S0AY15</accession>
<name>A0A7S0AY15_9STRA</name>
<dbReference type="EMBL" id="HBEJ01015988">
    <property type="protein sequence ID" value="CAD8377091.1"/>
    <property type="molecule type" value="Transcribed_RNA"/>
</dbReference>
<evidence type="ECO:0000313" key="1">
    <source>
        <dbReference type="EMBL" id="CAD8377091.1"/>
    </source>
</evidence>
<proteinExistence type="predicted"/>
<protein>
    <submittedName>
        <fullName evidence="1">Uncharacterized protein</fullName>
    </submittedName>
</protein>
<gene>
    <name evidence="1" type="ORF">MPOL1434_LOCUS9343</name>
</gene>